<evidence type="ECO:0000256" key="2">
    <source>
        <dbReference type="ARBA" id="ARBA00023445"/>
    </source>
</evidence>
<proteinExistence type="inferred from homology"/>
<sequence length="361" mass="38993">MPIVPPAGLVLVTGVNGYLGSITARTLLKHGYHVRGTVRDIATNEWMLSFFGPNFSLVQVSDIAADGAFDGAVEGVDGVLHIAANMTFDPHNDAAVAESIKSVTGILEASHKEYSVKRVVLTSSSGACIFPEPGVPYEITTGTWNQAAIDAAARTFEGEDLAKRAAQLYCAAKAAGEQAGFAWVRKHKPSFVFNSVIPPILFGDLIAPEHLGYPSNCGILETLIRGLPVAPYLIQSQWFVDTEDAALVHLGALALDDVRDERILTFGGQWSWSSILEILHRRFPERESLMSSVDEPLKDCGTVCTDRGVEILERLGKDGFKSLEACLVTATKAIIASYELPMPPKNKLDDVLVRMKIGGVE</sequence>
<evidence type="ECO:0000259" key="3">
    <source>
        <dbReference type="Pfam" id="PF01370"/>
    </source>
</evidence>
<accession>A0A0A1TJF0</accession>
<name>A0A0A1TJF0_9HYPO</name>
<dbReference type="Pfam" id="PF01370">
    <property type="entry name" value="Epimerase"/>
    <property type="match status" value="1"/>
</dbReference>
<feature type="domain" description="NAD-dependent epimerase/dehydratase" evidence="3">
    <location>
        <begin position="10"/>
        <end position="203"/>
    </location>
</feature>
<dbReference type="InterPro" id="IPR036291">
    <property type="entry name" value="NAD(P)-bd_dom_sf"/>
</dbReference>
<dbReference type="EMBL" id="CDHN01000009">
    <property type="protein sequence ID" value="CEJ95199.1"/>
    <property type="molecule type" value="Genomic_DNA"/>
</dbReference>
<evidence type="ECO:0000256" key="1">
    <source>
        <dbReference type="ARBA" id="ARBA00023002"/>
    </source>
</evidence>
<comment type="similarity">
    <text evidence="2">Belongs to the NAD(P)-dependent epimerase/dehydratase family. Dihydroflavonol-4-reductase subfamily.</text>
</comment>
<evidence type="ECO:0000313" key="5">
    <source>
        <dbReference type="Proteomes" id="UP000039046"/>
    </source>
</evidence>
<keyword evidence="5" id="KW-1185">Reference proteome</keyword>
<dbReference type="STRING" id="1531966.A0A0A1TJF0"/>
<organism evidence="4 5">
    <name type="scientific">[Torrubiella] hemipterigena</name>
    <dbReference type="NCBI Taxonomy" id="1531966"/>
    <lineage>
        <taxon>Eukaryota</taxon>
        <taxon>Fungi</taxon>
        <taxon>Dikarya</taxon>
        <taxon>Ascomycota</taxon>
        <taxon>Pezizomycotina</taxon>
        <taxon>Sordariomycetes</taxon>
        <taxon>Hypocreomycetidae</taxon>
        <taxon>Hypocreales</taxon>
        <taxon>Clavicipitaceae</taxon>
        <taxon>Clavicipitaceae incertae sedis</taxon>
        <taxon>'Torrubiella' clade</taxon>
    </lineage>
</organism>
<dbReference type="GO" id="GO:0016616">
    <property type="term" value="F:oxidoreductase activity, acting on the CH-OH group of donors, NAD or NADP as acceptor"/>
    <property type="evidence" value="ECO:0007669"/>
    <property type="project" value="TreeGrafter"/>
</dbReference>
<reference evidence="4 5" key="1">
    <citation type="journal article" date="2015" name="Genome Announc.">
        <title>Draft Genome Sequence and Gene Annotation of the Entomopathogenic Fungus Verticillium hemipterigenum.</title>
        <authorList>
            <person name="Horn F."/>
            <person name="Habel A."/>
            <person name="Scharf D.H."/>
            <person name="Dworschak J."/>
            <person name="Brakhage A.A."/>
            <person name="Guthke R."/>
            <person name="Hertweck C."/>
            <person name="Linde J."/>
        </authorList>
    </citation>
    <scope>NUCLEOTIDE SEQUENCE [LARGE SCALE GENOMIC DNA]</scope>
</reference>
<dbReference type="InterPro" id="IPR050425">
    <property type="entry name" value="NAD(P)_dehydrat-like"/>
</dbReference>
<evidence type="ECO:0000313" key="4">
    <source>
        <dbReference type="EMBL" id="CEJ95199.1"/>
    </source>
</evidence>
<dbReference type="SUPFAM" id="SSF51735">
    <property type="entry name" value="NAD(P)-binding Rossmann-fold domains"/>
    <property type="match status" value="1"/>
</dbReference>
<dbReference type="OrthoDB" id="2735536at2759"/>
<dbReference type="Proteomes" id="UP000039046">
    <property type="component" value="Unassembled WGS sequence"/>
</dbReference>
<protein>
    <recommendedName>
        <fullName evidence="3">NAD-dependent epimerase/dehydratase domain-containing protein</fullName>
    </recommendedName>
</protein>
<dbReference type="AlphaFoldDB" id="A0A0A1TJF0"/>
<dbReference type="PANTHER" id="PTHR10366">
    <property type="entry name" value="NAD DEPENDENT EPIMERASE/DEHYDRATASE"/>
    <property type="match status" value="1"/>
</dbReference>
<dbReference type="InterPro" id="IPR001509">
    <property type="entry name" value="Epimerase_deHydtase"/>
</dbReference>
<dbReference type="HOGENOM" id="CLU_007383_9_2_1"/>
<dbReference type="PANTHER" id="PTHR10366:SF562">
    <property type="entry name" value="ALDEHYDE REDUCTASE II (AFU_ORTHOLOGUE AFUA_1G11360)"/>
    <property type="match status" value="1"/>
</dbReference>
<dbReference type="Gene3D" id="3.40.50.720">
    <property type="entry name" value="NAD(P)-binding Rossmann-like Domain"/>
    <property type="match status" value="1"/>
</dbReference>
<gene>
    <name evidence="4" type="ORF">VHEMI10694</name>
</gene>
<keyword evidence="1" id="KW-0560">Oxidoreductase</keyword>